<dbReference type="KEGG" id="hanx:ABSL23_15640"/>
<comment type="similarity">
    <text evidence="1">Belongs to the N(4)/N(6)-methyltransferase family.</text>
</comment>
<dbReference type="EC" id="2.1.1.72" evidence="2"/>
<keyword evidence="3 8" id="KW-0489">Methyltransferase</keyword>
<reference evidence="8" key="1">
    <citation type="submission" date="2024-06" db="EMBL/GenBank/DDBJ databases">
        <title>Genome Sequence of an extremely halophilic archaeon isolated from Permian era halite, Salado Formation, Carlsbad, New Mexico: Halobacterium sp. strain NMX12-1.</title>
        <authorList>
            <person name="Sotoa L."/>
            <person name="DasSarma P."/>
            <person name="Anton B.P."/>
            <person name="Vincze T."/>
            <person name="Verma I."/>
            <person name="Eralp B."/>
            <person name="Powers D.W."/>
            <person name="Dozier B.L."/>
            <person name="Roberts R.J."/>
            <person name="DasSarma S."/>
        </authorList>
    </citation>
    <scope>NUCLEOTIDE SEQUENCE</scope>
    <source>
        <strain evidence="8">NMX12-1</strain>
        <plasmid evidence="8">pNMX12-1_211</plasmid>
    </source>
</reference>
<protein>
    <recommendedName>
        <fullName evidence="2">site-specific DNA-methyltransferase (adenine-specific)</fullName>
        <ecNumber evidence="2">2.1.1.72</ecNumber>
    </recommendedName>
</protein>
<evidence type="ECO:0000259" key="7">
    <source>
        <dbReference type="Pfam" id="PF07669"/>
    </source>
</evidence>
<dbReference type="REBASE" id="837260">
    <property type="entry name" value="M.Hsp121IV"/>
</dbReference>
<keyword evidence="5" id="KW-0949">S-adenosyl-L-methionine</keyword>
<dbReference type="InterPro" id="IPR002052">
    <property type="entry name" value="DNA_methylase_N6_adenine_CS"/>
</dbReference>
<dbReference type="InterPro" id="IPR029063">
    <property type="entry name" value="SAM-dependent_MTases_sf"/>
</dbReference>
<dbReference type="GO" id="GO:0032259">
    <property type="term" value="P:methylation"/>
    <property type="evidence" value="ECO:0007669"/>
    <property type="project" value="UniProtKB-KW"/>
</dbReference>
<dbReference type="InterPro" id="IPR011639">
    <property type="entry name" value="MethylTrfase_TaqI-like_dom"/>
</dbReference>
<dbReference type="EMBL" id="CP159205">
    <property type="protein sequence ID" value="XCF18160.1"/>
    <property type="molecule type" value="Genomic_DNA"/>
</dbReference>
<keyword evidence="8" id="KW-0614">Plasmid</keyword>
<dbReference type="GeneID" id="91110611"/>
<dbReference type="SUPFAM" id="SSF53335">
    <property type="entry name" value="S-adenosyl-L-methionine-dependent methyltransferases"/>
    <property type="match status" value="1"/>
</dbReference>
<organism evidence="8">
    <name type="scientific">Halobacterium sp. NMX12-1</name>
    <dbReference type="NCBI Taxonomy" id="3166650"/>
    <lineage>
        <taxon>Archaea</taxon>
        <taxon>Methanobacteriati</taxon>
        <taxon>Methanobacteriota</taxon>
        <taxon>Stenosarchaea group</taxon>
        <taxon>Halobacteria</taxon>
        <taxon>Halobacteriales</taxon>
        <taxon>Halobacteriaceae</taxon>
        <taxon>Halobacterium</taxon>
    </lineage>
</organism>
<dbReference type="GO" id="GO:0009007">
    <property type="term" value="F:site-specific DNA-methyltransferase (adenine-specific) activity"/>
    <property type="evidence" value="ECO:0007669"/>
    <property type="project" value="UniProtKB-EC"/>
</dbReference>
<comment type="catalytic activity">
    <reaction evidence="6">
        <text>a 2'-deoxyadenosine in DNA + S-adenosyl-L-methionine = an N(6)-methyl-2'-deoxyadenosine in DNA + S-adenosyl-L-homocysteine + H(+)</text>
        <dbReference type="Rhea" id="RHEA:15197"/>
        <dbReference type="Rhea" id="RHEA-COMP:12418"/>
        <dbReference type="Rhea" id="RHEA-COMP:12419"/>
        <dbReference type="ChEBI" id="CHEBI:15378"/>
        <dbReference type="ChEBI" id="CHEBI:57856"/>
        <dbReference type="ChEBI" id="CHEBI:59789"/>
        <dbReference type="ChEBI" id="CHEBI:90615"/>
        <dbReference type="ChEBI" id="CHEBI:90616"/>
        <dbReference type="EC" id="2.1.1.72"/>
    </reaction>
</comment>
<evidence type="ECO:0000256" key="1">
    <source>
        <dbReference type="ARBA" id="ARBA00006594"/>
    </source>
</evidence>
<evidence type="ECO:0000313" key="8">
    <source>
        <dbReference type="EMBL" id="XCF18160.1"/>
    </source>
</evidence>
<dbReference type="CDD" id="cd02440">
    <property type="entry name" value="AdoMet_MTases"/>
    <property type="match status" value="1"/>
</dbReference>
<dbReference type="GO" id="GO:0003676">
    <property type="term" value="F:nucleic acid binding"/>
    <property type="evidence" value="ECO:0007669"/>
    <property type="project" value="InterPro"/>
</dbReference>
<evidence type="ECO:0000256" key="3">
    <source>
        <dbReference type="ARBA" id="ARBA00022603"/>
    </source>
</evidence>
<dbReference type="AlphaFoldDB" id="A0AAU8CGX6"/>
<dbReference type="PROSITE" id="PS00092">
    <property type="entry name" value="N6_MTASE"/>
    <property type="match status" value="1"/>
</dbReference>
<dbReference type="GO" id="GO:0006304">
    <property type="term" value="P:DNA modification"/>
    <property type="evidence" value="ECO:0007669"/>
    <property type="project" value="InterPro"/>
</dbReference>
<evidence type="ECO:0000256" key="6">
    <source>
        <dbReference type="ARBA" id="ARBA00047942"/>
    </source>
</evidence>
<evidence type="ECO:0000256" key="5">
    <source>
        <dbReference type="ARBA" id="ARBA00022691"/>
    </source>
</evidence>
<accession>A0AAU8CGX6</accession>
<dbReference type="PRINTS" id="PR00507">
    <property type="entry name" value="N12N6MTFRASE"/>
</dbReference>
<geneLocation type="plasmid" evidence="8">
    <name>pNMX12-1_211</name>
</geneLocation>
<feature type="domain" description="Type II methyltransferase M.TaqI-like" evidence="7">
    <location>
        <begin position="81"/>
        <end position="173"/>
    </location>
</feature>
<proteinExistence type="inferred from homology"/>
<evidence type="ECO:0000256" key="4">
    <source>
        <dbReference type="ARBA" id="ARBA00022679"/>
    </source>
</evidence>
<evidence type="ECO:0000256" key="2">
    <source>
        <dbReference type="ARBA" id="ARBA00011900"/>
    </source>
</evidence>
<dbReference type="Pfam" id="PF07669">
    <property type="entry name" value="Eco57I"/>
    <property type="match status" value="1"/>
</dbReference>
<name>A0AAU8CGX6_9EURY</name>
<sequence length="457" mass="51514">MKGHVPTPPDLAEHIVKGLFEDAPPHENDRILYPGAGTAPFAAAVERICRQEDWPVPNGYGVELDPKYLAEARERDLSHVEFDERDYLVEEMLEEDEFEYIVGNPPYVPIEELDDDEKTRYKSLFETATGRFDLYLLFFEQSLELLAPGGRLSFITPEKFEYVDTAAPLRRLLTNGGVQVDAIEHVAEDAFDGLVTFPCVTTLQRDPVDEDTETHVTLRDGTTHTTTLPADGESWAASIRGADLSGMETGATLGDVTVRISPGMATGADSLFVCDRDEVPPQLKPEWVYPTVSGSELTTFDGPRTDSVFICPYREDGSLPGEDELGAFRDWASLHREELEDRSCVQKQGEAWYGWHETPPMEDLLQPKIVFKDIAKEPRFWAEREGDVVPRHTVYYLIPQEGVPFDDLLKYLNSPKARAWIEANCQKAANGFLRLQSRVLEDLPVPKKWAETYQATL</sequence>
<dbReference type="RefSeq" id="WP_353635479.1">
    <property type="nucleotide sequence ID" value="NZ_CP159205.1"/>
</dbReference>
<keyword evidence="4" id="KW-0808">Transferase</keyword>
<dbReference type="PANTHER" id="PTHR33841:SF5">
    <property type="entry name" value="DNA METHYLASE (MODIFICATION METHYLASE) (METHYLTRANSFERASE)-RELATED"/>
    <property type="match status" value="1"/>
</dbReference>
<dbReference type="InterPro" id="IPR050953">
    <property type="entry name" value="N4_N6_ade-DNA_methylase"/>
</dbReference>
<dbReference type="Gene3D" id="3.40.50.150">
    <property type="entry name" value="Vaccinia Virus protein VP39"/>
    <property type="match status" value="1"/>
</dbReference>
<gene>
    <name evidence="8" type="ORF">ABSL23_15640</name>
</gene>
<dbReference type="PANTHER" id="PTHR33841">
    <property type="entry name" value="DNA METHYLTRANSFERASE YEEA-RELATED"/>
    <property type="match status" value="1"/>
</dbReference>